<evidence type="ECO:0000313" key="1">
    <source>
        <dbReference type="Proteomes" id="UP000887579"/>
    </source>
</evidence>
<dbReference type="WBParaSite" id="ES5_v2.g16395.t1">
    <property type="protein sequence ID" value="ES5_v2.g16395.t1"/>
    <property type="gene ID" value="ES5_v2.g16395"/>
</dbReference>
<proteinExistence type="predicted"/>
<evidence type="ECO:0000313" key="2">
    <source>
        <dbReference type="WBParaSite" id="ES5_v2.g16395.t1"/>
    </source>
</evidence>
<sequence length="999" mass="112945">MSRRPRNASHDNASTTSSLGSYSRSRSPGSRTSSTRRIAPPPLERAQSIKDKTAHFFGIPSGEGNDTANLSTNTKWQRKRLRHLQKEYGLKPEAIQSVAAAVTPVVEYDTLGDIVNNLPPADSTPSSSLPRSDSDGSRIYSRILSLEPPQMERKESVMKMAVEACESIVRGDPFRRSKKFPSNRSPGNSFSLRRNQSTLTANSSFPIRPAIIMQALPEVSTDAETSFSEPSRDPDRPFVGTPVQSDEEIPDFNNRSRFGIRPEGRQQAFVFPGRRQQVAATRGRSRSTPLVHQIKVEESEDEQSSRPREESRVKFADIDAREMDDERSDNEQSTSGTTSTSALRPKDLQLMPFLNKSQQQESSRRGVQFIEPASTSSRRRTGMDSGETIPLQAMHNQQVVDEEDELFFDSLQPRPKFAIGSDGEAPSEPSVTSMRVMQPQPAAAPSATTPLRLREILKKKEENIEVPATRTFFQRLRRSFRNSFPSHSVKSLTSILITGNEKKKRDRNLPFGGSFKKRQDGIDPILKRQLDNEFYDDRPYFTYYITVIQIIIMIAALFRYGFGTSFTTNYFGVTEKSGDVITATLSNVHIVVWEQNNIWIGPRYADLVHMGAKYSPCMRRDLKIMEQIEEERRIESEETGCCVSSEGCYQTSVCAKQFSRFIKTTTDSKGFTTRAVCGQDPRYCRNPESVAPHRWNNKDISKWPICKEVSTRIPSSESHMKCEIRGRPCCIQMHGQCRITTKEYCDFVKGHYHENATLCSQVSCLGDICGMTPFLRRDHPDQFYRFFTPLFIHAGILPMLITIWVQFNYMRRFEILIGWTRTSIIYFASGIGGYLASAVFVPYMPQVGPIPSQSGILGAMVVNVIYNWSEIKKPHCALLCHLAVALFLFVCGFLPFIDNFAQVFGFFFGALLACALIPYIGADEDPKLPIKRREYYVHIRILIVAISLLGTIGLFFLLFLLFAVVDPSKLPDISLMSCIFKGERLCDQQSLTLKDWLPI</sequence>
<protein>
    <submittedName>
        <fullName evidence="2">Peptidase S54 rhomboid domain-containing protein</fullName>
    </submittedName>
</protein>
<dbReference type="Proteomes" id="UP000887579">
    <property type="component" value="Unplaced"/>
</dbReference>
<reference evidence="2" key="1">
    <citation type="submission" date="2022-11" db="UniProtKB">
        <authorList>
            <consortium name="WormBaseParasite"/>
        </authorList>
    </citation>
    <scope>IDENTIFICATION</scope>
</reference>
<name>A0AC34FGB6_9BILA</name>
<accession>A0AC34FGB6</accession>
<organism evidence="1 2">
    <name type="scientific">Panagrolaimus sp. ES5</name>
    <dbReference type="NCBI Taxonomy" id="591445"/>
    <lineage>
        <taxon>Eukaryota</taxon>
        <taxon>Metazoa</taxon>
        <taxon>Ecdysozoa</taxon>
        <taxon>Nematoda</taxon>
        <taxon>Chromadorea</taxon>
        <taxon>Rhabditida</taxon>
        <taxon>Tylenchina</taxon>
        <taxon>Panagrolaimomorpha</taxon>
        <taxon>Panagrolaimoidea</taxon>
        <taxon>Panagrolaimidae</taxon>
        <taxon>Panagrolaimus</taxon>
    </lineage>
</organism>